<proteinExistence type="inferred from homology"/>
<dbReference type="GO" id="GO:0030313">
    <property type="term" value="C:cell envelope"/>
    <property type="evidence" value="ECO:0007669"/>
    <property type="project" value="UniProtKB-SubCell"/>
</dbReference>
<dbReference type="GO" id="GO:0042597">
    <property type="term" value="C:periplasmic space"/>
    <property type="evidence" value="ECO:0007669"/>
    <property type="project" value="UniProtKB-ARBA"/>
</dbReference>
<dbReference type="Gene3D" id="3.10.105.10">
    <property type="entry name" value="Dipeptide-binding Protein, Domain 3"/>
    <property type="match status" value="1"/>
</dbReference>
<dbReference type="GO" id="GO:0015833">
    <property type="term" value="P:peptide transport"/>
    <property type="evidence" value="ECO:0007669"/>
    <property type="project" value="UniProtKB-KW"/>
</dbReference>
<dbReference type="SUPFAM" id="SSF53850">
    <property type="entry name" value="Periplasmic binding protein-like II"/>
    <property type="match status" value="1"/>
</dbReference>
<feature type="signal peptide" evidence="6">
    <location>
        <begin position="1"/>
        <end position="23"/>
    </location>
</feature>
<dbReference type="Gene3D" id="3.40.190.10">
    <property type="entry name" value="Periplasmic binding protein-like II"/>
    <property type="match status" value="1"/>
</dbReference>
<evidence type="ECO:0000313" key="8">
    <source>
        <dbReference type="EMBL" id="MDF8370429.1"/>
    </source>
</evidence>
<evidence type="ECO:0000256" key="4">
    <source>
        <dbReference type="ARBA" id="ARBA00022729"/>
    </source>
</evidence>
<dbReference type="RefSeq" id="WP_131473737.1">
    <property type="nucleotide sequence ID" value="NZ_CAXLJE010000006.1"/>
</dbReference>
<accession>A0ABD4XGV8</accession>
<name>A0ABD4XGV8_WEIPA</name>
<dbReference type="Gene3D" id="3.90.76.10">
    <property type="entry name" value="Dipeptide-binding Protein, Domain 1"/>
    <property type="match status" value="1"/>
</dbReference>
<evidence type="ECO:0000256" key="6">
    <source>
        <dbReference type="SAM" id="SignalP"/>
    </source>
</evidence>
<dbReference type="InterPro" id="IPR030678">
    <property type="entry name" value="Peptide/Ni-bd"/>
</dbReference>
<dbReference type="PANTHER" id="PTHR30290:SF10">
    <property type="entry name" value="PERIPLASMIC OLIGOPEPTIDE-BINDING PROTEIN-RELATED"/>
    <property type="match status" value="1"/>
</dbReference>
<protein>
    <submittedName>
        <fullName evidence="8">Peptide ABC transporter substrate-binding protein</fullName>
    </submittedName>
</protein>
<sequence>MRIKKISFILMVGLSTATSISLFQDKAVYANQTINWTESADLTTMNPSQANDSTGTEIITQTGQGLYRYGKHNQPQLADAKSVDVSKGGHEYVFHLKDNLRWSNHEKVTASDYVFGIQQTVDPKNKSNGATLANNIKNATAVTNGKKPASDLGVEALDSQTLKITLNNPDPAFKSILTGTAFYPQPKKFVMKVGKAYGTSADKSLSNGPFVLKNWNGSDKSYQLVKNNDYEDKGEVTTNKINIQTVTDNTTGYNLYKAGKSDYTSLTADQVRANENNQAYHTIKNGRTDFLGLNLKNKYLQNKKVRVAIKQAINTKGLTNKVLNGIERSGNAFTPENTIKNPDNQRDFSKDANSKKYTFNKRDAKNSLAESNVKKIKLTLLADNDDQSKVEAQYVQSQLQNNLPGVELTVKFQPKAARVKAQLSHDFDIVLTSWGGEYADPMSFLNMIQSDSGINISQFNDKKYDSALARANGNDVNQPDKRYQDLLQAEQRIHSELPVVTLGHQSIPALIRPNIKGLLVNTYGATFDFKEAYKK</sequence>
<comment type="similarity">
    <text evidence="2">Belongs to the bacterial solute-binding protein 5 family.</text>
</comment>
<evidence type="ECO:0000313" key="9">
    <source>
        <dbReference type="Proteomes" id="UP001215461"/>
    </source>
</evidence>
<reference evidence="8 9" key="1">
    <citation type="submission" date="2020-03" db="EMBL/GenBank/DDBJ databases">
        <title>Comparative genomics of Weissella paramesenteroides.</title>
        <authorList>
            <person name="Kant R."/>
            <person name="Takala T."/>
            <person name="Saris P."/>
        </authorList>
    </citation>
    <scope>NUCLEOTIDE SEQUENCE [LARGE SCALE GENOMIC DNA]</scope>
    <source>
        <strain evidence="8 9">SJ27-4</strain>
    </source>
</reference>
<dbReference type="PANTHER" id="PTHR30290">
    <property type="entry name" value="PERIPLASMIC BINDING COMPONENT OF ABC TRANSPORTER"/>
    <property type="match status" value="1"/>
</dbReference>
<evidence type="ECO:0000259" key="7">
    <source>
        <dbReference type="Pfam" id="PF00496"/>
    </source>
</evidence>
<dbReference type="AlphaFoldDB" id="A0ABD4XGV8"/>
<dbReference type="InterPro" id="IPR039424">
    <property type="entry name" value="SBP_5"/>
</dbReference>
<keyword evidence="5" id="KW-0653">Protein transport</keyword>
<dbReference type="EMBL" id="JAANXN010000002">
    <property type="protein sequence ID" value="MDF8370429.1"/>
    <property type="molecule type" value="Genomic_DNA"/>
</dbReference>
<comment type="caution">
    <text evidence="8">The sequence shown here is derived from an EMBL/GenBank/DDBJ whole genome shotgun (WGS) entry which is preliminary data.</text>
</comment>
<dbReference type="PIRSF" id="PIRSF002741">
    <property type="entry name" value="MppA"/>
    <property type="match status" value="1"/>
</dbReference>
<dbReference type="CDD" id="cd08504">
    <property type="entry name" value="PBP2_OppA"/>
    <property type="match status" value="1"/>
</dbReference>
<keyword evidence="5" id="KW-0571">Peptide transport</keyword>
<evidence type="ECO:0000256" key="1">
    <source>
        <dbReference type="ARBA" id="ARBA00004196"/>
    </source>
</evidence>
<evidence type="ECO:0000256" key="5">
    <source>
        <dbReference type="ARBA" id="ARBA00022856"/>
    </source>
</evidence>
<evidence type="ECO:0000256" key="3">
    <source>
        <dbReference type="ARBA" id="ARBA00022448"/>
    </source>
</evidence>
<keyword evidence="3" id="KW-0813">Transport</keyword>
<keyword evidence="4 6" id="KW-0732">Signal</keyword>
<gene>
    <name evidence="8" type="ORF">G9403_01975</name>
</gene>
<feature type="chain" id="PRO_5044843039" evidence="6">
    <location>
        <begin position="24"/>
        <end position="535"/>
    </location>
</feature>
<dbReference type="Pfam" id="PF00496">
    <property type="entry name" value="SBP_bac_5"/>
    <property type="match status" value="1"/>
</dbReference>
<dbReference type="InterPro" id="IPR000914">
    <property type="entry name" value="SBP_5_dom"/>
</dbReference>
<comment type="subcellular location">
    <subcellularLocation>
        <location evidence="1">Cell envelope</location>
    </subcellularLocation>
</comment>
<organism evidence="8 9">
    <name type="scientific">Weissella paramesenteroides</name>
    <name type="common">Leuconostoc paramesenteroides</name>
    <dbReference type="NCBI Taxonomy" id="1249"/>
    <lineage>
        <taxon>Bacteria</taxon>
        <taxon>Bacillati</taxon>
        <taxon>Bacillota</taxon>
        <taxon>Bacilli</taxon>
        <taxon>Lactobacillales</taxon>
        <taxon>Lactobacillaceae</taxon>
        <taxon>Weissella</taxon>
    </lineage>
</organism>
<evidence type="ECO:0000256" key="2">
    <source>
        <dbReference type="ARBA" id="ARBA00005695"/>
    </source>
</evidence>
<dbReference type="Proteomes" id="UP001215461">
    <property type="component" value="Unassembled WGS sequence"/>
</dbReference>
<dbReference type="FunFam" id="3.90.76.10:FF:000001">
    <property type="entry name" value="Oligopeptide ABC transporter substrate-binding protein"/>
    <property type="match status" value="1"/>
</dbReference>
<feature type="domain" description="Solute-binding protein family 5" evidence="7">
    <location>
        <begin position="80"/>
        <end position="453"/>
    </location>
</feature>